<sequence length="441" mass="46540">MRSVLFALTATLLTLVPASVGRPTVIPVCPIYELLLGPDPFQSTVFPTYYLSSANGVAVLVNYQPQSVYDYSTNGPIGFWGAGPTTDGCPWYSYLNAHQQTTAYATLTWDAVSSTNWDATLGKPLAKIGTKGPASFLACKRPSTTTKAGSYVLILQTLDTTLPDSFSSSDGDTLSRVLCTPTKILVTESGEANVAHGYDGIASPEPSSYEGSEGPGSILGWDRLALVDHKTGRFRSIAGKACSRMKTPIALVTIALLTAISLAVASPIVAPPKECPLYKLLVYPNPFEATALPGYYLGSANGVAVLVSGRLDVTSTYSSNGLLGLWGSGPTTDGCPGYSYLNAHPTKRNSYSTLTWDAEPTTNWNATVNADLTKLGFPASSTFLACKRPSTSSKIGTYVLLLESAVAITLDDSVLTSVDGDTLTVTLCIPTKIRVTPTTPV</sequence>
<keyword evidence="1" id="KW-0472">Membrane</keyword>
<evidence type="ECO:0000313" key="4">
    <source>
        <dbReference type="Proteomes" id="UP000054248"/>
    </source>
</evidence>
<dbReference type="EMBL" id="KN822969">
    <property type="protein sequence ID" value="KIO30732.1"/>
    <property type="molecule type" value="Genomic_DNA"/>
</dbReference>
<feature type="signal peptide" evidence="2">
    <location>
        <begin position="1"/>
        <end position="21"/>
    </location>
</feature>
<dbReference type="HOGENOM" id="CLU_621420_0_0_1"/>
<dbReference type="AlphaFoldDB" id="A0A0C3MAM4"/>
<reference evidence="4" key="2">
    <citation type="submission" date="2015-01" db="EMBL/GenBank/DDBJ databases">
        <title>Evolutionary Origins and Diversification of the Mycorrhizal Mutualists.</title>
        <authorList>
            <consortium name="DOE Joint Genome Institute"/>
            <consortium name="Mycorrhizal Genomics Consortium"/>
            <person name="Kohler A."/>
            <person name="Kuo A."/>
            <person name="Nagy L.G."/>
            <person name="Floudas D."/>
            <person name="Copeland A."/>
            <person name="Barry K.W."/>
            <person name="Cichocki N."/>
            <person name="Veneault-Fourrey C."/>
            <person name="LaButti K."/>
            <person name="Lindquist E.A."/>
            <person name="Lipzen A."/>
            <person name="Lundell T."/>
            <person name="Morin E."/>
            <person name="Murat C."/>
            <person name="Riley R."/>
            <person name="Ohm R."/>
            <person name="Sun H."/>
            <person name="Tunlid A."/>
            <person name="Henrissat B."/>
            <person name="Grigoriev I.V."/>
            <person name="Hibbett D.S."/>
            <person name="Martin F."/>
        </authorList>
    </citation>
    <scope>NUCLEOTIDE SEQUENCE [LARGE SCALE GENOMIC DNA]</scope>
    <source>
        <strain evidence="4">MUT 4182</strain>
    </source>
</reference>
<name>A0A0C3MAM4_9AGAM</name>
<gene>
    <name evidence="3" type="ORF">M407DRAFT_5486</name>
</gene>
<dbReference type="Proteomes" id="UP000054248">
    <property type="component" value="Unassembled WGS sequence"/>
</dbReference>
<keyword evidence="4" id="KW-1185">Reference proteome</keyword>
<feature type="chain" id="PRO_5002166794" evidence="2">
    <location>
        <begin position="22"/>
        <end position="441"/>
    </location>
</feature>
<keyword evidence="2" id="KW-0732">Signal</keyword>
<evidence type="ECO:0000256" key="1">
    <source>
        <dbReference type="SAM" id="Phobius"/>
    </source>
</evidence>
<reference evidence="3 4" key="1">
    <citation type="submission" date="2014-04" db="EMBL/GenBank/DDBJ databases">
        <authorList>
            <consortium name="DOE Joint Genome Institute"/>
            <person name="Kuo A."/>
            <person name="Girlanda M."/>
            <person name="Perotto S."/>
            <person name="Kohler A."/>
            <person name="Nagy L.G."/>
            <person name="Floudas D."/>
            <person name="Copeland A."/>
            <person name="Barry K.W."/>
            <person name="Cichocki N."/>
            <person name="Veneault-Fourrey C."/>
            <person name="LaButti K."/>
            <person name="Lindquist E.A."/>
            <person name="Lipzen A."/>
            <person name="Lundell T."/>
            <person name="Morin E."/>
            <person name="Murat C."/>
            <person name="Sun H."/>
            <person name="Tunlid A."/>
            <person name="Henrissat B."/>
            <person name="Grigoriev I.V."/>
            <person name="Hibbett D.S."/>
            <person name="Martin F."/>
            <person name="Nordberg H.P."/>
            <person name="Cantor M.N."/>
            <person name="Hua S.X."/>
        </authorList>
    </citation>
    <scope>NUCLEOTIDE SEQUENCE [LARGE SCALE GENOMIC DNA]</scope>
    <source>
        <strain evidence="3 4">MUT 4182</strain>
    </source>
</reference>
<proteinExistence type="predicted"/>
<feature type="transmembrane region" description="Helical" evidence="1">
    <location>
        <begin position="249"/>
        <end position="270"/>
    </location>
</feature>
<organism evidence="3 4">
    <name type="scientific">Tulasnella calospora MUT 4182</name>
    <dbReference type="NCBI Taxonomy" id="1051891"/>
    <lineage>
        <taxon>Eukaryota</taxon>
        <taxon>Fungi</taxon>
        <taxon>Dikarya</taxon>
        <taxon>Basidiomycota</taxon>
        <taxon>Agaricomycotina</taxon>
        <taxon>Agaricomycetes</taxon>
        <taxon>Cantharellales</taxon>
        <taxon>Tulasnellaceae</taxon>
        <taxon>Tulasnella</taxon>
    </lineage>
</organism>
<protein>
    <submittedName>
        <fullName evidence="3">Uncharacterized protein</fullName>
    </submittedName>
</protein>
<evidence type="ECO:0000313" key="3">
    <source>
        <dbReference type="EMBL" id="KIO30732.1"/>
    </source>
</evidence>
<keyword evidence="1" id="KW-1133">Transmembrane helix</keyword>
<accession>A0A0C3MAM4</accession>
<evidence type="ECO:0000256" key="2">
    <source>
        <dbReference type="SAM" id="SignalP"/>
    </source>
</evidence>
<keyword evidence="1" id="KW-0812">Transmembrane</keyword>